<evidence type="ECO:0000313" key="3">
    <source>
        <dbReference type="EMBL" id="CUB06834.1"/>
    </source>
</evidence>
<proteinExistence type="predicted"/>
<dbReference type="OrthoDB" id="198978at2"/>
<organism evidence="3 4">
    <name type="scientific">Tepidiphilus thermophilus</name>
    <dbReference type="NCBI Taxonomy" id="876478"/>
    <lineage>
        <taxon>Bacteria</taxon>
        <taxon>Pseudomonadati</taxon>
        <taxon>Pseudomonadota</taxon>
        <taxon>Hydrogenophilia</taxon>
        <taxon>Hydrogenophilales</taxon>
        <taxon>Hydrogenophilaceae</taxon>
        <taxon>Tepidiphilus</taxon>
    </lineage>
</organism>
<keyword evidence="1" id="KW-0732">Signal</keyword>
<reference evidence="4" key="1">
    <citation type="submission" date="2015-08" db="EMBL/GenBank/DDBJ databases">
        <authorList>
            <person name="Babu N.S."/>
            <person name="Beckwith C.J."/>
            <person name="Beseler K.G."/>
            <person name="Brison A."/>
            <person name="Carone J.V."/>
            <person name="Caskin T.P."/>
            <person name="Diamond M."/>
            <person name="Durham M.E."/>
            <person name="Foxe J.M."/>
            <person name="Go M."/>
            <person name="Henderson B.A."/>
            <person name="Jones I.B."/>
            <person name="McGettigan J.A."/>
            <person name="Micheletti S.J."/>
            <person name="Nasrallah M.E."/>
            <person name="Ortiz D."/>
            <person name="Piller C.R."/>
            <person name="Privatt S.R."/>
            <person name="Schneider S.L."/>
            <person name="Sharp S."/>
            <person name="Smith T.C."/>
            <person name="Stanton J.D."/>
            <person name="Ullery H.E."/>
            <person name="Wilson R.J."/>
            <person name="Serrano M.G."/>
            <person name="Buck G."/>
            <person name="Lee V."/>
            <person name="Wang Y."/>
            <person name="Carvalho R."/>
            <person name="Voegtly L."/>
            <person name="Shi R."/>
            <person name="Duckworth R."/>
            <person name="Johnson A."/>
            <person name="Loviza R."/>
            <person name="Walstead R."/>
            <person name="Shah Z."/>
            <person name="Kiflezghi M."/>
            <person name="Wade K."/>
            <person name="Ball S.L."/>
            <person name="Bradley K.W."/>
            <person name="Asai D.J."/>
            <person name="Bowman C.A."/>
            <person name="Russell D.A."/>
            <person name="Pope W.H."/>
            <person name="Jacobs-Sera D."/>
            <person name="Hendrix R.W."/>
            <person name="Hatfull G.F."/>
        </authorList>
    </citation>
    <scope>NUCLEOTIDE SEQUENCE [LARGE SCALE GENOMIC DNA]</scope>
    <source>
        <strain evidence="4">JCM 19170</strain>
    </source>
</reference>
<name>A0A0K6IUT3_9PROT</name>
<dbReference type="AlphaFoldDB" id="A0A0K6IUT3"/>
<dbReference type="Pfam" id="PF04366">
    <property type="entry name" value="Ysc84"/>
    <property type="match status" value="1"/>
</dbReference>
<dbReference type="CDD" id="cd11524">
    <property type="entry name" value="SYLF"/>
    <property type="match status" value="1"/>
</dbReference>
<feature type="chain" id="PRO_5005505903" evidence="1">
    <location>
        <begin position="31"/>
        <end position="189"/>
    </location>
</feature>
<protein>
    <submittedName>
        <fullName evidence="3">Lipid-binding SYLF domain</fullName>
    </submittedName>
</protein>
<evidence type="ECO:0000259" key="2">
    <source>
        <dbReference type="Pfam" id="PF04366"/>
    </source>
</evidence>
<sequence>MIQYSRRLTPWLYALLIAMSLVLILPPAQAATNQEELIRDAREALATLRKINPAADAIAKSAKGVLVFPNIIKAGLVFGGSYGEGVLFVDGKVRGFYNSVSASWGLQLGAQSYGYALFLMNDKALKYLEESQGWELGTGPTVTLVDTGVAANLSTTTLRDDAYAFIFDQQGLMGGINIEGTKITRIKQP</sequence>
<gene>
    <name evidence="3" type="ORF">Ga0061068_10466</name>
</gene>
<evidence type="ECO:0000313" key="4">
    <source>
        <dbReference type="Proteomes" id="UP000182108"/>
    </source>
</evidence>
<accession>A0A0K6IUT3</accession>
<dbReference type="Proteomes" id="UP000182108">
    <property type="component" value="Unassembled WGS sequence"/>
</dbReference>
<dbReference type="EMBL" id="CYHH01000004">
    <property type="protein sequence ID" value="CUB06834.1"/>
    <property type="molecule type" value="Genomic_DNA"/>
</dbReference>
<keyword evidence="4" id="KW-1185">Reference proteome</keyword>
<evidence type="ECO:0000256" key="1">
    <source>
        <dbReference type="SAM" id="SignalP"/>
    </source>
</evidence>
<dbReference type="InterPro" id="IPR007461">
    <property type="entry name" value="Ysc84_actin-binding"/>
</dbReference>
<feature type="signal peptide" evidence="1">
    <location>
        <begin position="1"/>
        <end position="30"/>
    </location>
</feature>
<feature type="domain" description="Ysc84 actin-binding" evidence="2">
    <location>
        <begin position="101"/>
        <end position="185"/>
    </location>
</feature>